<proteinExistence type="predicted"/>
<protein>
    <submittedName>
        <fullName evidence="1">Uncharacterized protein</fullName>
    </submittedName>
</protein>
<dbReference type="STRING" id="1122206.SAMN02745753_03481"/>
<sequence length="75" mass="8568">MPAPKPLNQQHVHDYRPRFTEEVHGQILQLTAELTRLNGGEPVPKNVVLRALAERQIQRLRPSDLNEILTSIHVS</sequence>
<gene>
    <name evidence="1" type="ORF">SAMN02745753_03481</name>
</gene>
<keyword evidence="2" id="KW-1185">Reference proteome</keyword>
<organism evidence="1 2">
    <name type="scientific">Marinomonas polaris DSM 16579</name>
    <dbReference type="NCBI Taxonomy" id="1122206"/>
    <lineage>
        <taxon>Bacteria</taxon>
        <taxon>Pseudomonadati</taxon>
        <taxon>Pseudomonadota</taxon>
        <taxon>Gammaproteobacteria</taxon>
        <taxon>Oceanospirillales</taxon>
        <taxon>Oceanospirillaceae</taxon>
        <taxon>Marinomonas</taxon>
    </lineage>
</organism>
<dbReference type="RefSeq" id="WP_072840940.1">
    <property type="nucleotide sequence ID" value="NZ_FQVF01000018.1"/>
</dbReference>
<name>A0A1M5I1X9_9GAMM</name>
<reference evidence="2" key="1">
    <citation type="submission" date="2016-11" db="EMBL/GenBank/DDBJ databases">
        <authorList>
            <person name="Varghese N."/>
            <person name="Submissions S."/>
        </authorList>
    </citation>
    <scope>NUCLEOTIDE SEQUENCE [LARGE SCALE GENOMIC DNA]</scope>
    <source>
        <strain evidence="2">DSM 16579</strain>
    </source>
</reference>
<dbReference type="AlphaFoldDB" id="A0A1M5I1X9"/>
<dbReference type="Proteomes" id="UP000184517">
    <property type="component" value="Unassembled WGS sequence"/>
</dbReference>
<evidence type="ECO:0000313" key="2">
    <source>
        <dbReference type="Proteomes" id="UP000184517"/>
    </source>
</evidence>
<accession>A0A1M5I1X9</accession>
<dbReference type="EMBL" id="FQVF01000018">
    <property type="protein sequence ID" value="SHG22255.1"/>
    <property type="molecule type" value="Genomic_DNA"/>
</dbReference>
<evidence type="ECO:0000313" key="1">
    <source>
        <dbReference type="EMBL" id="SHG22255.1"/>
    </source>
</evidence>
<dbReference type="OrthoDB" id="6106860at2"/>